<evidence type="ECO:0000313" key="3">
    <source>
        <dbReference type="EMBL" id="NJR80595.1"/>
    </source>
</evidence>
<feature type="region of interest" description="Disordered" evidence="1">
    <location>
        <begin position="165"/>
        <end position="227"/>
    </location>
</feature>
<keyword evidence="2" id="KW-1133">Transmembrane helix</keyword>
<gene>
    <name evidence="3" type="ORF">HBH26_18630</name>
</gene>
<accession>A0ABX1CRL0</accession>
<feature type="transmembrane region" description="Helical" evidence="2">
    <location>
        <begin position="6"/>
        <end position="24"/>
    </location>
</feature>
<evidence type="ECO:0000256" key="2">
    <source>
        <dbReference type="SAM" id="Phobius"/>
    </source>
</evidence>
<feature type="compositionally biased region" description="Basic and acidic residues" evidence="1">
    <location>
        <begin position="167"/>
        <end position="178"/>
    </location>
</feature>
<comment type="caution">
    <text evidence="3">The sequence shown here is derived from an EMBL/GenBank/DDBJ whole genome shotgun (WGS) entry which is preliminary data.</text>
</comment>
<proteinExistence type="predicted"/>
<feature type="transmembrane region" description="Helical" evidence="2">
    <location>
        <begin position="142"/>
        <end position="159"/>
    </location>
</feature>
<keyword evidence="4" id="KW-1185">Reference proteome</keyword>
<name>A0ABX1CRL0_9SPHN</name>
<evidence type="ECO:0000313" key="4">
    <source>
        <dbReference type="Proteomes" id="UP000732399"/>
    </source>
</evidence>
<organism evidence="3 4">
    <name type="scientific">Sphingomonas corticis</name>
    <dbReference type="NCBI Taxonomy" id="2722791"/>
    <lineage>
        <taxon>Bacteria</taxon>
        <taxon>Pseudomonadati</taxon>
        <taxon>Pseudomonadota</taxon>
        <taxon>Alphaproteobacteria</taxon>
        <taxon>Sphingomonadales</taxon>
        <taxon>Sphingomonadaceae</taxon>
        <taxon>Sphingomonas</taxon>
    </lineage>
</organism>
<dbReference type="RefSeq" id="WP_168136146.1">
    <property type="nucleotide sequence ID" value="NZ_JAAVJH010000023.1"/>
</dbReference>
<dbReference type="Proteomes" id="UP000732399">
    <property type="component" value="Unassembled WGS sequence"/>
</dbReference>
<keyword evidence="2" id="KW-0812">Transmembrane</keyword>
<sequence>MVEGSITAAVVFGAIVSLLALIVGRGSKISELRQAWINSQRADLADFGAAALSLASQRSKDRTADFDKLEAAAYRVRLRENPRKREWLPVIERMDVIRAELVANGAKGVDVLPRLIEIGDIAQDRLKKDWNKVRFGEPADRWLLVLLVVLIGVLGWMGYRTLTGGEAESRPSEHHVSGELRLLPPIGTSGGSPAAAVLPTRQPVTARTADRADAAAGAPKGGDNGPR</sequence>
<keyword evidence="2" id="KW-0472">Membrane</keyword>
<protein>
    <recommendedName>
        <fullName evidence="5">DUF2937 family protein</fullName>
    </recommendedName>
</protein>
<reference evidence="3 4" key="1">
    <citation type="submission" date="2020-03" db="EMBL/GenBank/DDBJ databases">
        <authorList>
            <person name="Wang L."/>
            <person name="He N."/>
            <person name="Li Y."/>
            <person name="Fang Y."/>
            <person name="Zhang F."/>
        </authorList>
    </citation>
    <scope>NUCLEOTIDE SEQUENCE [LARGE SCALE GENOMIC DNA]</scope>
    <source>
        <strain evidence="3 4">36D10-4-7</strain>
    </source>
</reference>
<dbReference type="EMBL" id="JAAVJH010000023">
    <property type="protein sequence ID" value="NJR80595.1"/>
    <property type="molecule type" value="Genomic_DNA"/>
</dbReference>
<evidence type="ECO:0000256" key="1">
    <source>
        <dbReference type="SAM" id="MobiDB-lite"/>
    </source>
</evidence>
<evidence type="ECO:0008006" key="5">
    <source>
        <dbReference type="Google" id="ProtNLM"/>
    </source>
</evidence>